<dbReference type="CDD" id="cd01004">
    <property type="entry name" value="PBP2_MidA_like"/>
    <property type="match status" value="1"/>
</dbReference>
<evidence type="ECO:0000256" key="2">
    <source>
        <dbReference type="SAM" id="SignalP"/>
    </source>
</evidence>
<comment type="caution">
    <text evidence="4">The sequence shown here is derived from an EMBL/GenBank/DDBJ whole genome shotgun (WGS) entry which is preliminary data.</text>
</comment>
<dbReference type="Pfam" id="PF00497">
    <property type="entry name" value="SBP_bac_3"/>
    <property type="match status" value="1"/>
</dbReference>
<gene>
    <name evidence="4" type="ORF">PHY01_37870</name>
</gene>
<dbReference type="OrthoDB" id="4633994at2"/>
<dbReference type="RefSeq" id="WP_141280314.1">
    <property type="nucleotide sequence ID" value="NZ_BAAARZ010000014.1"/>
</dbReference>
<organism evidence="4 5">
    <name type="scientific">Pseudonocardia hydrocarbonoxydans</name>
    <dbReference type="NCBI Taxonomy" id="76726"/>
    <lineage>
        <taxon>Bacteria</taxon>
        <taxon>Bacillati</taxon>
        <taxon>Actinomycetota</taxon>
        <taxon>Actinomycetes</taxon>
        <taxon>Pseudonocardiales</taxon>
        <taxon>Pseudonocardiaceae</taxon>
        <taxon>Pseudonocardia</taxon>
    </lineage>
</organism>
<dbReference type="PANTHER" id="PTHR35936">
    <property type="entry name" value="MEMBRANE-BOUND LYTIC MUREIN TRANSGLYCOSYLASE F"/>
    <property type="match status" value="1"/>
</dbReference>
<dbReference type="Proteomes" id="UP000320338">
    <property type="component" value="Unassembled WGS sequence"/>
</dbReference>
<proteinExistence type="predicted"/>
<dbReference type="InterPro" id="IPR001638">
    <property type="entry name" value="Solute-binding_3/MltF_N"/>
</dbReference>
<keyword evidence="5" id="KW-1185">Reference proteome</keyword>
<dbReference type="Gene3D" id="3.40.190.10">
    <property type="entry name" value="Periplasmic binding protein-like II"/>
    <property type="match status" value="2"/>
</dbReference>
<feature type="signal peptide" evidence="2">
    <location>
        <begin position="1"/>
        <end position="20"/>
    </location>
</feature>
<feature type="chain" id="PRO_5039312672" evidence="2">
    <location>
        <begin position="21"/>
        <end position="300"/>
    </location>
</feature>
<evidence type="ECO:0000256" key="1">
    <source>
        <dbReference type="ARBA" id="ARBA00022729"/>
    </source>
</evidence>
<keyword evidence="1 2" id="KW-0732">Signal</keyword>
<accession>A0A4Y3WRT0</accession>
<evidence type="ECO:0000259" key="3">
    <source>
        <dbReference type="SMART" id="SM00062"/>
    </source>
</evidence>
<dbReference type="SUPFAM" id="SSF53850">
    <property type="entry name" value="Periplasmic binding protein-like II"/>
    <property type="match status" value="1"/>
</dbReference>
<protein>
    <submittedName>
        <fullName evidence="4">ABC transporter substrate-binding protein</fullName>
    </submittedName>
</protein>
<reference evidence="4 5" key="1">
    <citation type="submission" date="2019-06" db="EMBL/GenBank/DDBJ databases">
        <title>Whole genome shotgun sequence of Pseudonocardia hydrocarbonoxydans NBRC 14498.</title>
        <authorList>
            <person name="Hosoyama A."/>
            <person name="Uohara A."/>
            <person name="Ohji S."/>
            <person name="Ichikawa N."/>
        </authorList>
    </citation>
    <scope>NUCLEOTIDE SEQUENCE [LARGE SCALE GENOMIC DNA]</scope>
    <source>
        <strain evidence="4 5">NBRC 14498</strain>
    </source>
</reference>
<dbReference type="AlphaFoldDB" id="A0A4Y3WRT0"/>
<dbReference type="EMBL" id="BJNG01000035">
    <property type="protein sequence ID" value="GEC21504.1"/>
    <property type="molecule type" value="Genomic_DNA"/>
</dbReference>
<sequence length="300" mass="30014">MSRRTIPATLSLVALAVALAGCGAGGDGSGGAAPAAPAEPPAVAADEALAALVPASVSADGNLVFGTDASYPPNEFTDTDGTTIIGMDVDLATAVAQKLGLTATFENSQFSGIIPGIQSARYEAGISSFTINDERIETVDMISYFSAGTSLAVAAGNPEGLTPDTLCGRAIGVQSGTVQAEDVVARSEACTAAGQQPIAITELQAQTDVNLALTANRIVGMLADSPVAAYAVTTTEGAVEVVGEPYDTAPYGIAIGKDQGQFAQAVQGAVQALIDDGTYAGILEKWDVSNGAIPTAEVSS</sequence>
<evidence type="ECO:0000313" key="5">
    <source>
        <dbReference type="Proteomes" id="UP000320338"/>
    </source>
</evidence>
<evidence type="ECO:0000313" key="4">
    <source>
        <dbReference type="EMBL" id="GEC21504.1"/>
    </source>
</evidence>
<dbReference type="PANTHER" id="PTHR35936:SF17">
    <property type="entry name" value="ARGININE-BINDING EXTRACELLULAR PROTEIN ARTP"/>
    <property type="match status" value="1"/>
</dbReference>
<name>A0A4Y3WRT0_9PSEU</name>
<dbReference type="PROSITE" id="PS51257">
    <property type="entry name" value="PROKAR_LIPOPROTEIN"/>
    <property type="match status" value="1"/>
</dbReference>
<feature type="domain" description="Solute-binding protein family 3/N-terminal" evidence="3">
    <location>
        <begin position="62"/>
        <end position="290"/>
    </location>
</feature>
<dbReference type="SMART" id="SM00062">
    <property type="entry name" value="PBPb"/>
    <property type="match status" value="1"/>
</dbReference>